<gene>
    <name evidence="4" type="ORF">Ga0061068_10665</name>
</gene>
<evidence type="ECO:0000256" key="1">
    <source>
        <dbReference type="ARBA" id="ARBA00007261"/>
    </source>
</evidence>
<dbReference type="InterPro" id="IPR007863">
    <property type="entry name" value="Peptidase_M16_C"/>
</dbReference>
<dbReference type="InterPro" id="IPR011249">
    <property type="entry name" value="Metalloenz_LuxS/M16"/>
</dbReference>
<protein>
    <submittedName>
        <fullName evidence="4">Predicted Zn-dependent peptidase</fullName>
    </submittedName>
</protein>
<dbReference type="RefSeq" id="WP_055423605.1">
    <property type="nucleotide sequence ID" value="NZ_CYHH01000006.1"/>
</dbReference>
<keyword evidence="5" id="KW-1185">Reference proteome</keyword>
<dbReference type="AlphaFoldDB" id="A0A0K6IW16"/>
<dbReference type="Pfam" id="PF00675">
    <property type="entry name" value="Peptidase_M16"/>
    <property type="match status" value="1"/>
</dbReference>
<reference evidence="5" key="1">
    <citation type="submission" date="2015-08" db="EMBL/GenBank/DDBJ databases">
        <authorList>
            <person name="Babu N.S."/>
            <person name="Beckwith C.J."/>
            <person name="Beseler K.G."/>
            <person name="Brison A."/>
            <person name="Carone J.V."/>
            <person name="Caskin T.P."/>
            <person name="Diamond M."/>
            <person name="Durham M.E."/>
            <person name="Foxe J.M."/>
            <person name="Go M."/>
            <person name="Henderson B.A."/>
            <person name="Jones I.B."/>
            <person name="McGettigan J.A."/>
            <person name="Micheletti S.J."/>
            <person name="Nasrallah M.E."/>
            <person name="Ortiz D."/>
            <person name="Piller C.R."/>
            <person name="Privatt S.R."/>
            <person name="Schneider S.L."/>
            <person name="Sharp S."/>
            <person name="Smith T.C."/>
            <person name="Stanton J.D."/>
            <person name="Ullery H.E."/>
            <person name="Wilson R.J."/>
            <person name="Serrano M.G."/>
            <person name="Buck G."/>
            <person name="Lee V."/>
            <person name="Wang Y."/>
            <person name="Carvalho R."/>
            <person name="Voegtly L."/>
            <person name="Shi R."/>
            <person name="Duckworth R."/>
            <person name="Johnson A."/>
            <person name="Loviza R."/>
            <person name="Walstead R."/>
            <person name="Shah Z."/>
            <person name="Kiflezghi M."/>
            <person name="Wade K."/>
            <person name="Ball S.L."/>
            <person name="Bradley K.W."/>
            <person name="Asai D.J."/>
            <person name="Bowman C.A."/>
            <person name="Russell D.A."/>
            <person name="Pope W.H."/>
            <person name="Jacobs-Sera D."/>
            <person name="Hendrix R.W."/>
            <person name="Hatfull G.F."/>
        </authorList>
    </citation>
    <scope>NUCLEOTIDE SEQUENCE [LARGE SCALE GENOMIC DNA]</scope>
    <source>
        <strain evidence="5">JCM 19170</strain>
    </source>
</reference>
<dbReference type="PANTHER" id="PTHR11851:SF49">
    <property type="entry name" value="MITOCHONDRIAL-PROCESSING PEPTIDASE SUBUNIT ALPHA"/>
    <property type="match status" value="1"/>
</dbReference>
<dbReference type="EMBL" id="CYHH01000006">
    <property type="protein sequence ID" value="CUB07315.1"/>
    <property type="molecule type" value="Genomic_DNA"/>
</dbReference>
<dbReference type="PANTHER" id="PTHR11851">
    <property type="entry name" value="METALLOPROTEASE"/>
    <property type="match status" value="1"/>
</dbReference>
<accession>A0A0K6IW16</accession>
<organism evidence="4 5">
    <name type="scientific">Tepidiphilus thermophilus</name>
    <dbReference type="NCBI Taxonomy" id="876478"/>
    <lineage>
        <taxon>Bacteria</taxon>
        <taxon>Pseudomonadati</taxon>
        <taxon>Pseudomonadota</taxon>
        <taxon>Hydrogenophilia</taxon>
        <taxon>Hydrogenophilales</taxon>
        <taxon>Hydrogenophilaceae</taxon>
        <taxon>Tepidiphilus</taxon>
    </lineage>
</organism>
<dbReference type="Proteomes" id="UP000182108">
    <property type="component" value="Unassembled WGS sequence"/>
</dbReference>
<evidence type="ECO:0000259" key="2">
    <source>
        <dbReference type="Pfam" id="PF00675"/>
    </source>
</evidence>
<dbReference type="SUPFAM" id="SSF63411">
    <property type="entry name" value="LuxS/MPP-like metallohydrolase"/>
    <property type="match status" value="2"/>
</dbReference>
<evidence type="ECO:0000313" key="4">
    <source>
        <dbReference type="EMBL" id="CUB07315.1"/>
    </source>
</evidence>
<evidence type="ECO:0000259" key="3">
    <source>
        <dbReference type="Pfam" id="PF05193"/>
    </source>
</evidence>
<dbReference type="Gene3D" id="3.30.830.10">
    <property type="entry name" value="Metalloenzyme, LuxS/M16 peptidase-like"/>
    <property type="match status" value="2"/>
</dbReference>
<dbReference type="OrthoDB" id="5288619at2"/>
<evidence type="ECO:0000313" key="5">
    <source>
        <dbReference type="Proteomes" id="UP000182108"/>
    </source>
</evidence>
<dbReference type="InterPro" id="IPR050361">
    <property type="entry name" value="MPP/UQCRC_Complex"/>
</dbReference>
<proteinExistence type="inferred from homology"/>
<name>A0A0K6IW16_9PROT</name>
<comment type="similarity">
    <text evidence="1">Belongs to the peptidase M16 family.</text>
</comment>
<dbReference type="Pfam" id="PF05193">
    <property type="entry name" value="Peptidase_M16_C"/>
    <property type="match status" value="1"/>
</dbReference>
<feature type="domain" description="Peptidase M16 N-terminal" evidence="2">
    <location>
        <begin position="51"/>
        <end position="193"/>
    </location>
</feature>
<dbReference type="InterPro" id="IPR011765">
    <property type="entry name" value="Pept_M16_N"/>
</dbReference>
<feature type="domain" description="Peptidase M16 C-terminal" evidence="3">
    <location>
        <begin position="202"/>
        <end position="383"/>
    </location>
</feature>
<sequence>MRFDPSLRRTFPWSRSFLAALLVLTALLVATAARAEAKLFRLDNGMELIVVEDHRAPSVVHMLWYDVGSIDEPAGKTGVAHVFEHMMFKGTPTVGPGEFSRRVAELGGRDNAFTSRDYTAYFEQIPPQALEEVMKLEADRMQHLAFDPNEFVKEREVVREERRLRTDDVPESLGEEALMATAFWSHPYHNPVIGWPTDLERLTLEDVRQWYRTWYAPNNARLVIVGDVKAEDVLALAQRHYGSIGARPVPERPVRDETPQHGRRYAIVRGPTELPSLTLAWKVPPLRDLEADRDPYALMVLAAVLDGYDGARLTKALVREQPRAIAVSADYDGLARGPGLFTLSASARPGVPLDALEKALREEVERIAKEGVSEQELQRVIRQAVAQQVYKRDSLMGQAMEIGFSRAVGLPWDASARITEALKRVTAAEVQRAAQTWFAEEGLTRVDVLPDGSAPRPVAVDPHAPLR</sequence>
<dbReference type="GO" id="GO:0046872">
    <property type="term" value="F:metal ion binding"/>
    <property type="evidence" value="ECO:0007669"/>
    <property type="project" value="InterPro"/>
</dbReference>